<evidence type="ECO:0000256" key="8">
    <source>
        <dbReference type="PROSITE-ProRule" id="PRU00277"/>
    </source>
</evidence>
<evidence type="ECO:0000256" key="9">
    <source>
        <dbReference type="RuleBase" id="RU003915"/>
    </source>
</evidence>
<sequence>MASRIALAGCAILAALILAAGCTGTPGQETAATGDNVTVEYTGMYLNGTVFDTSVGRAPLTFMIGGGRVIPGFNDAVIGMAVDETKEVTIPVDEAYGQHRDDLVFYINSTDLPADTAVGQVFLQNSAQFRVVAVNETTVTLDANSPLAGQDLTFTIKLLSIEKHR</sequence>
<dbReference type="InterPro" id="IPR046357">
    <property type="entry name" value="PPIase_dom_sf"/>
</dbReference>
<name>A0A831LVQ6_9EURY</name>
<dbReference type="Pfam" id="PF00254">
    <property type="entry name" value="FKBP_C"/>
    <property type="match status" value="1"/>
</dbReference>
<proteinExistence type="inferred from homology"/>
<keyword evidence="5 8" id="KW-0697">Rotamase</keyword>
<evidence type="ECO:0000256" key="5">
    <source>
        <dbReference type="ARBA" id="ARBA00023110"/>
    </source>
</evidence>
<dbReference type="GO" id="GO:0003755">
    <property type="term" value="F:peptidyl-prolyl cis-trans isomerase activity"/>
    <property type="evidence" value="ECO:0007669"/>
    <property type="project" value="UniProtKB-UniRule"/>
</dbReference>
<evidence type="ECO:0000256" key="6">
    <source>
        <dbReference type="ARBA" id="ARBA00023186"/>
    </source>
</evidence>
<dbReference type="EC" id="5.2.1.8" evidence="9"/>
<dbReference type="Proteomes" id="UP000885648">
    <property type="component" value="Unassembled WGS sequence"/>
</dbReference>
<dbReference type="EMBL" id="DSBY01000258">
    <property type="protein sequence ID" value="HDS63735.1"/>
    <property type="molecule type" value="Genomic_DNA"/>
</dbReference>
<keyword evidence="7 8" id="KW-0413">Isomerase</keyword>
<dbReference type="PANTHER" id="PTHR47861:SF3">
    <property type="entry name" value="FKBP-TYPE PEPTIDYL-PROLYL CIS-TRANS ISOMERASE SLYD"/>
    <property type="match status" value="1"/>
</dbReference>
<comment type="similarity">
    <text evidence="3 9">Belongs to the FKBP-type PPIase family.</text>
</comment>
<keyword evidence="4" id="KW-0963">Cytoplasm</keyword>
<reference evidence="11" key="1">
    <citation type="journal article" date="2020" name="mSystems">
        <title>Genome- and Community-Level Interaction Insights into Carbon Utilization and Element Cycling Functions of Hydrothermarchaeota in Hydrothermal Sediment.</title>
        <authorList>
            <person name="Zhou Z."/>
            <person name="Liu Y."/>
            <person name="Xu W."/>
            <person name="Pan J."/>
            <person name="Luo Z.H."/>
            <person name="Li M."/>
        </authorList>
    </citation>
    <scope>NUCLEOTIDE SEQUENCE</scope>
    <source>
        <strain evidence="11">SpSt-1183</strain>
    </source>
</reference>
<gene>
    <name evidence="11" type="ORF">ENN52_06395</name>
</gene>
<feature type="domain" description="PPIase FKBP-type" evidence="10">
    <location>
        <begin position="34"/>
        <end position="118"/>
    </location>
</feature>
<dbReference type="GO" id="GO:0005737">
    <property type="term" value="C:cytoplasm"/>
    <property type="evidence" value="ECO:0007669"/>
    <property type="project" value="UniProtKB-SubCell"/>
</dbReference>
<dbReference type="PROSITE" id="PS50059">
    <property type="entry name" value="FKBP_PPIASE"/>
    <property type="match status" value="1"/>
</dbReference>
<comment type="catalytic activity">
    <reaction evidence="1 8 9">
        <text>[protein]-peptidylproline (omega=180) = [protein]-peptidylproline (omega=0)</text>
        <dbReference type="Rhea" id="RHEA:16237"/>
        <dbReference type="Rhea" id="RHEA-COMP:10747"/>
        <dbReference type="Rhea" id="RHEA-COMP:10748"/>
        <dbReference type="ChEBI" id="CHEBI:83833"/>
        <dbReference type="ChEBI" id="CHEBI:83834"/>
        <dbReference type="EC" id="5.2.1.8"/>
    </reaction>
</comment>
<evidence type="ECO:0000259" key="10">
    <source>
        <dbReference type="PROSITE" id="PS50059"/>
    </source>
</evidence>
<comment type="caution">
    <text evidence="11">The sequence shown here is derived from an EMBL/GenBank/DDBJ whole genome shotgun (WGS) entry which is preliminary data.</text>
</comment>
<evidence type="ECO:0000256" key="7">
    <source>
        <dbReference type="ARBA" id="ARBA00023235"/>
    </source>
</evidence>
<dbReference type="SUPFAM" id="SSF54534">
    <property type="entry name" value="FKBP-like"/>
    <property type="match status" value="1"/>
</dbReference>
<accession>A0A831LVQ6</accession>
<evidence type="ECO:0000313" key="11">
    <source>
        <dbReference type="EMBL" id="HDS63735.1"/>
    </source>
</evidence>
<evidence type="ECO:0000256" key="3">
    <source>
        <dbReference type="ARBA" id="ARBA00006577"/>
    </source>
</evidence>
<protein>
    <recommendedName>
        <fullName evidence="9">Peptidyl-prolyl cis-trans isomerase</fullName>
        <ecNumber evidence="9">5.2.1.8</ecNumber>
    </recommendedName>
</protein>
<dbReference type="PANTHER" id="PTHR47861">
    <property type="entry name" value="FKBP-TYPE PEPTIDYL-PROLYL CIS-TRANS ISOMERASE SLYD"/>
    <property type="match status" value="1"/>
</dbReference>
<dbReference type="Gene3D" id="3.10.50.40">
    <property type="match status" value="1"/>
</dbReference>
<comment type="subcellular location">
    <subcellularLocation>
        <location evidence="2">Cytoplasm</location>
    </subcellularLocation>
</comment>
<dbReference type="PROSITE" id="PS51257">
    <property type="entry name" value="PROKAR_LIPOPROTEIN"/>
    <property type="match status" value="1"/>
</dbReference>
<organism evidence="11">
    <name type="scientific">Methanofollis liminatans</name>
    <dbReference type="NCBI Taxonomy" id="2201"/>
    <lineage>
        <taxon>Archaea</taxon>
        <taxon>Methanobacteriati</taxon>
        <taxon>Methanobacteriota</taxon>
        <taxon>Stenosarchaea group</taxon>
        <taxon>Methanomicrobia</taxon>
        <taxon>Methanomicrobiales</taxon>
        <taxon>Methanomicrobiaceae</taxon>
        <taxon>Methanofollis</taxon>
    </lineage>
</organism>
<evidence type="ECO:0000256" key="1">
    <source>
        <dbReference type="ARBA" id="ARBA00000971"/>
    </source>
</evidence>
<dbReference type="AlphaFoldDB" id="A0A831LVQ6"/>
<dbReference type="GO" id="GO:0042026">
    <property type="term" value="P:protein refolding"/>
    <property type="evidence" value="ECO:0007669"/>
    <property type="project" value="UniProtKB-ARBA"/>
</dbReference>
<evidence type="ECO:0000256" key="2">
    <source>
        <dbReference type="ARBA" id="ARBA00004496"/>
    </source>
</evidence>
<keyword evidence="6" id="KW-0143">Chaperone</keyword>
<dbReference type="InterPro" id="IPR001179">
    <property type="entry name" value="PPIase_FKBP_dom"/>
</dbReference>
<evidence type="ECO:0000256" key="4">
    <source>
        <dbReference type="ARBA" id="ARBA00022490"/>
    </source>
</evidence>